<dbReference type="PANTHER" id="PTHR38600">
    <property type="entry name" value="TRANSCRIPTIONAL REGULATORY PROTEIN"/>
    <property type="match status" value="1"/>
</dbReference>
<dbReference type="InterPro" id="IPR036390">
    <property type="entry name" value="WH_DNA-bd_sf"/>
</dbReference>
<dbReference type="RefSeq" id="WP_036650962.1">
    <property type="nucleotide sequence ID" value="NZ_BAVZ01000012.1"/>
</dbReference>
<keyword evidence="4" id="KW-1185">Reference proteome</keyword>
<comment type="caution">
    <text evidence="3">The sequence shown here is derived from an EMBL/GenBank/DDBJ whole genome shotgun (WGS) entry which is preliminary data.</text>
</comment>
<sequence length="306" mass="34804">MELDTTENSLPVYEALASQVRLRVIRLLAKQQMNIRELAEALNLSSAIMTMHIKKLERAHLITTRMAPGKGGVQKICSLSADKIEIMMPQTLNHQRSFHYTDIAIGHFTDCDVTPSCGLATISQMIGELDEPRCFWSPERVEAKILWFNQGFLEYKVPNFLLPSQQPDELEISFEARSETPFTQGQWPAGLTFSLNDHELGSWTSPSDCEGKRGKYTPNWWPSTINQYGTLKSLRICREGTFLDGNRISNVTLDMLSIEQKQWTFRISVPEDIRHNGGLTLFGAGFGNYNQDLSFKLYYSTHAYPL</sequence>
<gene>
    <name evidence="3" type="ORF">JCM16418_3579</name>
</gene>
<dbReference type="SMART" id="SM00418">
    <property type="entry name" value="HTH_ARSR"/>
    <property type="match status" value="1"/>
</dbReference>
<feature type="domain" description="HTH arsR-type" evidence="2">
    <location>
        <begin position="1"/>
        <end position="99"/>
    </location>
</feature>
<dbReference type="eggNOG" id="COG4189">
    <property type="taxonomic scope" value="Bacteria"/>
</dbReference>
<dbReference type="CDD" id="cd00090">
    <property type="entry name" value="HTH_ARSR"/>
    <property type="match status" value="1"/>
</dbReference>
<dbReference type="Proteomes" id="UP000019364">
    <property type="component" value="Unassembled WGS sequence"/>
</dbReference>
<dbReference type="PROSITE" id="PS50987">
    <property type="entry name" value="HTH_ARSR_2"/>
    <property type="match status" value="1"/>
</dbReference>
<reference evidence="3 4" key="1">
    <citation type="journal article" date="2014" name="Genome Announc.">
        <title>Draft Genome Sequence of Paenibacillus pini JCM 16418T, Isolated from the Rhizosphere of Pine Tree.</title>
        <authorList>
            <person name="Yuki M."/>
            <person name="Oshima K."/>
            <person name="Suda W."/>
            <person name="Oshida Y."/>
            <person name="Kitamura K."/>
            <person name="Iida Y."/>
            <person name="Hattori M."/>
            <person name="Ohkuma M."/>
        </authorList>
    </citation>
    <scope>NUCLEOTIDE SEQUENCE [LARGE SCALE GENOMIC DNA]</scope>
    <source>
        <strain evidence="3 4">JCM 16418</strain>
    </source>
</reference>
<dbReference type="STRING" id="1236976.JCM16418_3579"/>
<dbReference type="AlphaFoldDB" id="W7YP93"/>
<dbReference type="EMBL" id="BAVZ01000012">
    <property type="protein sequence ID" value="GAF09438.1"/>
    <property type="molecule type" value="Genomic_DNA"/>
</dbReference>
<dbReference type="Pfam" id="PF01022">
    <property type="entry name" value="HTH_5"/>
    <property type="match status" value="1"/>
</dbReference>
<dbReference type="InterPro" id="IPR001845">
    <property type="entry name" value="HTH_ArsR_DNA-bd_dom"/>
</dbReference>
<dbReference type="SUPFAM" id="SSF46785">
    <property type="entry name" value="Winged helix' DNA-binding domain"/>
    <property type="match status" value="1"/>
</dbReference>
<organism evidence="3 4">
    <name type="scientific">Paenibacillus pini JCM 16418</name>
    <dbReference type="NCBI Taxonomy" id="1236976"/>
    <lineage>
        <taxon>Bacteria</taxon>
        <taxon>Bacillati</taxon>
        <taxon>Bacillota</taxon>
        <taxon>Bacilli</taxon>
        <taxon>Bacillales</taxon>
        <taxon>Paenibacillaceae</taxon>
        <taxon>Paenibacillus</taxon>
    </lineage>
</organism>
<evidence type="ECO:0000259" key="2">
    <source>
        <dbReference type="PROSITE" id="PS50987"/>
    </source>
</evidence>
<protein>
    <submittedName>
        <fullName evidence="3">Transcriptional regulator</fullName>
    </submittedName>
</protein>
<name>W7YP93_9BACL</name>
<dbReference type="InterPro" id="IPR011991">
    <property type="entry name" value="ArsR-like_HTH"/>
</dbReference>
<dbReference type="PANTHER" id="PTHR38600:SF1">
    <property type="entry name" value="TRANSCRIPTIONAL REGULATORY PROTEIN"/>
    <property type="match status" value="1"/>
</dbReference>
<evidence type="ECO:0000256" key="1">
    <source>
        <dbReference type="ARBA" id="ARBA00023125"/>
    </source>
</evidence>
<dbReference type="GO" id="GO:0003677">
    <property type="term" value="F:DNA binding"/>
    <property type="evidence" value="ECO:0007669"/>
    <property type="project" value="UniProtKB-KW"/>
</dbReference>
<evidence type="ECO:0000313" key="4">
    <source>
        <dbReference type="Proteomes" id="UP000019364"/>
    </source>
</evidence>
<accession>W7YP93</accession>
<dbReference type="OrthoDB" id="9781958at2"/>
<dbReference type="GO" id="GO:0003700">
    <property type="term" value="F:DNA-binding transcription factor activity"/>
    <property type="evidence" value="ECO:0007669"/>
    <property type="project" value="InterPro"/>
</dbReference>
<proteinExistence type="predicted"/>
<evidence type="ECO:0000313" key="3">
    <source>
        <dbReference type="EMBL" id="GAF09438.1"/>
    </source>
</evidence>
<dbReference type="InterPro" id="IPR036388">
    <property type="entry name" value="WH-like_DNA-bd_sf"/>
</dbReference>
<keyword evidence="1" id="KW-0238">DNA-binding</keyword>
<dbReference type="Gene3D" id="1.10.10.10">
    <property type="entry name" value="Winged helix-like DNA-binding domain superfamily/Winged helix DNA-binding domain"/>
    <property type="match status" value="1"/>
</dbReference>